<evidence type="ECO:0000256" key="3">
    <source>
        <dbReference type="HAMAP-Rule" id="MF_01657"/>
    </source>
</evidence>
<dbReference type="RefSeq" id="WP_111489341.1">
    <property type="nucleotide sequence ID" value="NZ_CP031264.1"/>
</dbReference>
<comment type="catalytic activity">
    <reaction evidence="3">
        <text>acetaldehyde + NAD(+) + CoA = acetyl-CoA + NADH + H(+)</text>
        <dbReference type="Rhea" id="RHEA:23288"/>
        <dbReference type="ChEBI" id="CHEBI:15343"/>
        <dbReference type="ChEBI" id="CHEBI:15378"/>
        <dbReference type="ChEBI" id="CHEBI:57287"/>
        <dbReference type="ChEBI" id="CHEBI:57288"/>
        <dbReference type="ChEBI" id="CHEBI:57540"/>
        <dbReference type="ChEBI" id="CHEBI:57945"/>
        <dbReference type="EC" id="1.2.1.10"/>
    </reaction>
</comment>
<dbReference type="GO" id="GO:0008774">
    <property type="term" value="F:acetaldehyde dehydrogenase (acetylating) activity"/>
    <property type="evidence" value="ECO:0007669"/>
    <property type="project" value="UniProtKB-UniRule"/>
</dbReference>
<evidence type="ECO:0000313" key="5">
    <source>
        <dbReference type="EMBL" id="AXI76960.1"/>
    </source>
</evidence>
<dbReference type="Gene3D" id="3.40.50.720">
    <property type="entry name" value="NAD(P)-binding Rossmann-like Domain"/>
    <property type="match status" value="1"/>
</dbReference>
<protein>
    <recommendedName>
        <fullName evidence="3">Acetaldehyde dehydrogenase</fullName>
        <ecNumber evidence="3">1.2.1.10</ecNumber>
    </recommendedName>
    <alternativeName>
        <fullName evidence="3">Acetaldehyde dehydrogenase [acetylating]</fullName>
    </alternativeName>
</protein>
<dbReference type="KEGG" id="stri:C7M71_005335"/>
<feature type="binding site" evidence="3">
    <location>
        <position position="271"/>
    </location>
    <ligand>
        <name>NAD(+)</name>
        <dbReference type="ChEBI" id="CHEBI:57540"/>
    </ligand>
</feature>
<evidence type="ECO:0000256" key="1">
    <source>
        <dbReference type="ARBA" id="ARBA00009244"/>
    </source>
</evidence>
<dbReference type="NCBIfam" id="NF006157">
    <property type="entry name" value="PRK08300.1"/>
    <property type="match status" value="1"/>
</dbReference>
<dbReference type="AlphaFoldDB" id="A0A345STA5"/>
<keyword evidence="6" id="KW-1185">Reference proteome</keyword>
<feature type="active site" description="Acyl-thioester intermediate" evidence="3">
    <location>
        <position position="126"/>
    </location>
</feature>
<dbReference type="SMART" id="SM00859">
    <property type="entry name" value="Semialdhyde_dh"/>
    <property type="match status" value="1"/>
</dbReference>
<dbReference type="EC" id="1.2.1.10" evidence="3"/>
<name>A0A345STA5_9ACTN</name>
<keyword evidence="3" id="KW-0560">Oxidoreductase</keyword>
<evidence type="ECO:0000256" key="2">
    <source>
        <dbReference type="ARBA" id="ARBA00023027"/>
    </source>
</evidence>
<dbReference type="SUPFAM" id="SSF55347">
    <property type="entry name" value="Glyceraldehyde-3-phosphate dehydrogenase-like, C-terminal domain"/>
    <property type="match status" value="1"/>
</dbReference>
<dbReference type="CDD" id="cd23933">
    <property type="entry name" value="ALDH_C"/>
    <property type="match status" value="1"/>
</dbReference>
<dbReference type="OrthoDB" id="9786743at2"/>
<organism evidence="5 6">
    <name type="scientific">Peterkaempfera bronchialis</name>
    <dbReference type="NCBI Taxonomy" id="2126346"/>
    <lineage>
        <taxon>Bacteria</taxon>
        <taxon>Bacillati</taxon>
        <taxon>Actinomycetota</taxon>
        <taxon>Actinomycetes</taxon>
        <taxon>Kitasatosporales</taxon>
        <taxon>Streptomycetaceae</taxon>
        <taxon>Peterkaempfera</taxon>
    </lineage>
</organism>
<dbReference type="Pfam" id="PF09290">
    <property type="entry name" value="AcetDehyd-dimer"/>
    <property type="match status" value="1"/>
</dbReference>
<proteinExistence type="inferred from homology"/>
<dbReference type="GO" id="GO:0051287">
    <property type="term" value="F:NAD binding"/>
    <property type="evidence" value="ECO:0007669"/>
    <property type="project" value="UniProtKB-UniRule"/>
</dbReference>
<dbReference type="SUPFAM" id="SSF51735">
    <property type="entry name" value="NAD(P)-binding Rossmann-fold domains"/>
    <property type="match status" value="1"/>
</dbReference>
<dbReference type="InterPro" id="IPR015426">
    <property type="entry name" value="Acetylaldehyde_DH_C"/>
</dbReference>
<comment type="caution">
    <text evidence="3">Lacks conserved residue(s) required for the propagation of feature annotation.</text>
</comment>
<dbReference type="InterPro" id="IPR000534">
    <property type="entry name" value="Semialdehyde_DH_NAD-bd"/>
</dbReference>
<evidence type="ECO:0000313" key="6">
    <source>
        <dbReference type="Proteomes" id="UP000249340"/>
    </source>
</evidence>
<comment type="similarity">
    <text evidence="1 3">Belongs to the acetaldehyde dehydrogenase family.</text>
</comment>
<dbReference type="InterPro" id="IPR036291">
    <property type="entry name" value="NAD(P)-bd_dom_sf"/>
</dbReference>
<evidence type="ECO:0000259" key="4">
    <source>
        <dbReference type="SMART" id="SM00859"/>
    </source>
</evidence>
<sequence>MSYVERSRVAVLGAGLLGIDLAERLARSPSMSCVLVAGRRAGAAGLRQAQALGLETSAAGLEAVLAAKPDVVFDASSAPAHLAHAPELIRAGALVVDLTPSGTGAMVVPTVNGVQAEQHYLSLVSCGGQAALPVLDALTRFTGAAPGYAEVVTTAASATVGPASRDNLDEYIDATGRLVTGLVGAPRAKVLVNISPARPAPVFRTRVTALVPGPPLPQGPLHAALGEAADAVRAFAPGYRVEDCRLERGQVRVSVAVTATSGTFVKPYAGNVELINAAAVLVAERHLAARKAVRP</sequence>
<keyword evidence="2 3" id="KW-0520">NAD</keyword>
<dbReference type="Gene3D" id="3.30.360.10">
    <property type="entry name" value="Dihydrodipicolinate Reductase, domain 2"/>
    <property type="match status" value="1"/>
</dbReference>
<feature type="domain" description="Semialdehyde dehydrogenase NAD-binding" evidence="4">
    <location>
        <begin position="8"/>
        <end position="119"/>
    </location>
</feature>
<dbReference type="EMBL" id="CP031264">
    <property type="protein sequence ID" value="AXI76960.1"/>
    <property type="molecule type" value="Genomic_DNA"/>
</dbReference>
<keyword evidence="3" id="KW-0058">Aromatic hydrocarbons catabolism</keyword>
<dbReference type="InterPro" id="IPR003361">
    <property type="entry name" value="Acetaldehyde_dehydrogenase"/>
</dbReference>
<dbReference type="Proteomes" id="UP000249340">
    <property type="component" value="Chromosome"/>
</dbReference>
<reference evidence="6" key="1">
    <citation type="submission" date="2018-07" db="EMBL/GenBank/DDBJ databases">
        <title>Streptacidiphilus bronchialis DSM 106435 chromosome.</title>
        <authorList>
            <person name="Batra D."/>
            <person name="Gulvik C.A."/>
        </authorList>
    </citation>
    <scope>NUCLEOTIDE SEQUENCE [LARGE SCALE GENOMIC DNA]</scope>
    <source>
        <strain evidence="6">DSM 106435</strain>
    </source>
</reference>
<gene>
    <name evidence="5" type="ORF">C7M71_005335</name>
</gene>
<accession>A0A345STA5</accession>
<dbReference type="Pfam" id="PF01118">
    <property type="entry name" value="Semialdhyde_dh"/>
    <property type="match status" value="1"/>
</dbReference>
<dbReference type="HAMAP" id="MF_01657">
    <property type="entry name" value="Ac_ald_DH_ac"/>
    <property type="match status" value="1"/>
</dbReference>